<dbReference type="PaxDb" id="35128-Thaps9221"/>
<evidence type="ECO:0008006" key="4">
    <source>
        <dbReference type="Google" id="ProtNLM"/>
    </source>
</evidence>
<keyword evidence="3" id="KW-1185">Reference proteome</keyword>
<dbReference type="GeneID" id="7443188"/>
<dbReference type="KEGG" id="tps:THAPSDRAFT_9221"/>
<evidence type="ECO:0000313" key="3">
    <source>
        <dbReference type="Proteomes" id="UP000001449"/>
    </source>
</evidence>
<sequence>MLQRCDRRNVDWRSWRNMHNHIVKESIAELCQVPFRKKKSPKNVETTTGKDGDAANSPDAKVEETQTDPKPVPVPSEPPKMDLRIFFNQLISFPIFQPKPAPVPSKPPQMEDISDLLKTMMTEKGEKSAAATKRIYELCDVGHKQNRVPMVCSGKHDILTPLAQCLTQESGGGRFLACLALNNLSIPMENKRVMALGPSSSAVIGGLCKVIAEEKHDFYLCCICLMNLSFLEANITTMLQHSPVAEGSDPVAPLDNPESLIRILEKPSTMLLRYQSLDLETIGVIKPIMAEGDLQ</sequence>
<reference evidence="2 3" key="1">
    <citation type="journal article" date="2004" name="Science">
        <title>The genome of the diatom Thalassiosira pseudonana: ecology, evolution, and metabolism.</title>
        <authorList>
            <person name="Armbrust E.V."/>
            <person name="Berges J.A."/>
            <person name="Bowler C."/>
            <person name="Green B.R."/>
            <person name="Martinez D."/>
            <person name="Putnam N.H."/>
            <person name="Zhou S."/>
            <person name="Allen A.E."/>
            <person name="Apt K.E."/>
            <person name="Bechner M."/>
            <person name="Brzezinski M.A."/>
            <person name="Chaal B.K."/>
            <person name="Chiovitti A."/>
            <person name="Davis A.K."/>
            <person name="Demarest M.S."/>
            <person name="Detter J.C."/>
            <person name="Glavina T."/>
            <person name="Goodstein D."/>
            <person name="Hadi M.Z."/>
            <person name="Hellsten U."/>
            <person name="Hildebrand M."/>
            <person name="Jenkins B.D."/>
            <person name="Jurka J."/>
            <person name="Kapitonov V.V."/>
            <person name="Kroger N."/>
            <person name="Lau W.W."/>
            <person name="Lane T.W."/>
            <person name="Larimer F.W."/>
            <person name="Lippmeier J.C."/>
            <person name="Lucas S."/>
            <person name="Medina M."/>
            <person name="Montsant A."/>
            <person name="Obornik M."/>
            <person name="Parker M.S."/>
            <person name="Palenik B."/>
            <person name="Pazour G.J."/>
            <person name="Richardson P.M."/>
            <person name="Rynearson T.A."/>
            <person name="Saito M.A."/>
            <person name="Schwartz D.C."/>
            <person name="Thamatrakoln K."/>
            <person name="Valentin K."/>
            <person name="Vardi A."/>
            <person name="Wilkerson F.P."/>
            <person name="Rokhsar D.S."/>
        </authorList>
    </citation>
    <scope>NUCLEOTIDE SEQUENCE [LARGE SCALE GENOMIC DNA]</scope>
    <source>
        <strain evidence="2 3">CCMP1335</strain>
    </source>
</reference>
<dbReference type="RefSeq" id="XP_002293258.1">
    <property type="nucleotide sequence ID" value="XM_002293222.1"/>
</dbReference>
<dbReference type="Proteomes" id="UP000001449">
    <property type="component" value="Chromosome 12"/>
</dbReference>
<dbReference type="HOGENOM" id="CLU_944889_0_0_1"/>
<dbReference type="eggNOG" id="ENOG502SM21">
    <property type="taxonomic scope" value="Eukaryota"/>
</dbReference>
<evidence type="ECO:0000313" key="2">
    <source>
        <dbReference type="EMBL" id="EED89719.1"/>
    </source>
</evidence>
<gene>
    <name evidence="2" type="ORF">THAPSDRAFT_9221</name>
</gene>
<name>B8CAP8_THAPS</name>
<reference evidence="2 3" key="2">
    <citation type="journal article" date="2008" name="Nature">
        <title>The Phaeodactylum genome reveals the evolutionary history of diatom genomes.</title>
        <authorList>
            <person name="Bowler C."/>
            <person name="Allen A.E."/>
            <person name="Badger J.H."/>
            <person name="Grimwood J."/>
            <person name="Jabbari K."/>
            <person name="Kuo A."/>
            <person name="Maheswari U."/>
            <person name="Martens C."/>
            <person name="Maumus F."/>
            <person name="Otillar R.P."/>
            <person name="Rayko E."/>
            <person name="Salamov A."/>
            <person name="Vandepoele K."/>
            <person name="Beszteri B."/>
            <person name="Gruber A."/>
            <person name="Heijde M."/>
            <person name="Katinka M."/>
            <person name="Mock T."/>
            <person name="Valentin K."/>
            <person name="Verret F."/>
            <person name="Berges J.A."/>
            <person name="Brownlee C."/>
            <person name="Cadoret J.P."/>
            <person name="Chiovitti A."/>
            <person name="Choi C.J."/>
            <person name="Coesel S."/>
            <person name="De Martino A."/>
            <person name="Detter J.C."/>
            <person name="Durkin C."/>
            <person name="Falciatore A."/>
            <person name="Fournet J."/>
            <person name="Haruta M."/>
            <person name="Huysman M.J."/>
            <person name="Jenkins B.D."/>
            <person name="Jiroutova K."/>
            <person name="Jorgensen R.E."/>
            <person name="Joubert Y."/>
            <person name="Kaplan A."/>
            <person name="Kroger N."/>
            <person name="Kroth P.G."/>
            <person name="La Roche J."/>
            <person name="Lindquist E."/>
            <person name="Lommer M."/>
            <person name="Martin-Jezequel V."/>
            <person name="Lopez P.J."/>
            <person name="Lucas S."/>
            <person name="Mangogna M."/>
            <person name="McGinnis K."/>
            <person name="Medlin L.K."/>
            <person name="Montsant A."/>
            <person name="Oudot-Le Secq M.P."/>
            <person name="Napoli C."/>
            <person name="Obornik M."/>
            <person name="Parker M.S."/>
            <person name="Petit J.L."/>
            <person name="Porcel B.M."/>
            <person name="Poulsen N."/>
            <person name="Robison M."/>
            <person name="Rychlewski L."/>
            <person name="Rynearson T.A."/>
            <person name="Schmutz J."/>
            <person name="Shapiro H."/>
            <person name="Siaut M."/>
            <person name="Stanley M."/>
            <person name="Sussman M.R."/>
            <person name="Taylor A.R."/>
            <person name="Vardi A."/>
            <person name="von Dassow P."/>
            <person name="Vyverman W."/>
            <person name="Willis A."/>
            <person name="Wyrwicz L.S."/>
            <person name="Rokhsar D.S."/>
            <person name="Weissenbach J."/>
            <person name="Armbrust E.V."/>
            <person name="Green B.R."/>
            <person name="Van de Peer Y."/>
            <person name="Grigoriev I.V."/>
        </authorList>
    </citation>
    <scope>NUCLEOTIDE SEQUENCE [LARGE SCALE GENOMIC DNA]</scope>
    <source>
        <strain evidence="2 3">CCMP1335</strain>
    </source>
</reference>
<evidence type="ECO:0000256" key="1">
    <source>
        <dbReference type="SAM" id="MobiDB-lite"/>
    </source>
</evidence>
<dbReference type="InParanoid" id="B8CAP8"/>
<protein>
    <recommendedName>
        <fullName evidence="4">Armadillo repeat-containing domain-containing protein</fullName>
    </recommendedName>
</protein>
<proteinExistence type="predicted"/>
<accession>B8CAP8</accession>
<organism evidence="2 3">
    <name type="scientific">Thalassiosira pseudonana</name>
    <name type="common">Marine diatom</name>
    <name type="synonym">Cyclotella nana</name>
    <dbReference type="NCBI Taxonomy" id="35128"/>
    <lineage>
        <taxon>Eukaryota</taxon>
        <taxon>Sar</taxon>
        <taxon>Stramenopiles</taxon>
        <taxon>Ochrophyta</taxon>
        <taxon>Bacillariophyta</taxon>
        <taxon>Coscinodiscophyceae</taxon>
        <taxon>Thalassiosirophycidae</taxon>
        <taxon>Thalassiosirales</taxon>
        <taxon>Thalassiosiraceae</taxon>
        <taxon>Thalassiosira</taxon>
    </lineage>
</organism>
<dbReference type="EMBL" id="CM000647">
    <property type="protein sequence ID" value="EED89719.1"/>
    <property type="molecule type" value="Genomic_DNA"/>
</dbReference>
<dbReference type="AlphaFoldDB" id="B8CAP8"/>
<feature type="region of interest" description="Disordered" evidence="1">
    <location>
        <begin position="37"/>
        <end position="78"/>
    </location>
</feature>